<name>A0AAV7HC53_DENCH</name>
<dbReference type="AlphaFoldDB" id="A0AAV7HC53"/>
<proteinExistence type="predicted"/>
<comment type="caution">
    <text evidence="1">The sequence shown here is derived from an EMBL/GenBank/DDBJ whole genome shotgun (WGS) entry which is preliminary data.</text>
</comment>
<protein>
    <submittedName>
        <fullName evidence="1">Uncharacterized protein</fullName>
    </submittedName>
</protein>
<accession>A0AAV7HC53</accession>
<evidence type="ECO:0000313" key="1">
    <source>
        <dbReference type="EMBL" id="KAH0465700.1"/>
    </source>
</evidence>
<organism evidence="1 2">
    <name type="scientific">Dendrobium chrysotoxum</name>
    <name type="common">Orchid</name>
    <dbReference type="NCBI Taxonomy" id="161865"/>
    <lineage>
        <taxon>Eukaryota</taxon>
        <taxon>Viridiplantae</taxon>
        <taxon>Streptophyta</taxon>
        <taxon>Embryophyta</taxon>
        <taxon>Tracheophyta</taxon>
        <taxon>Spermatophyta</taxon>
        <taxon>Magnoliopsida</taxon>
        <taxon>Liliopsida</taxon>
        <taxon>Asparagales</taxon>
        <taxon>Orchidaceae</taxon>
        <taxon>Epidendroideae</taxon>
        <taxon>Malaxideae</taxon>
        <taxon>Dendrobiinae</taxon>
        <taxon>Dendrobium</taxon>
    </lineage>
</organism>
<keyword evidence="2" id="KW-1185">Reference proteome</keyword>
<dbReference type="Proteomes" id="UP000775213">
    <property type="component" value="Unassembled WGS sequence"/>
</dbReference>
<reference evidence="1 2" key="1">
    <citation type="journal article" date="2021" name="Hortic Res">
        <title>Chromosome-scale assembly of the Dendrobium chrysotoxum genome enhances the understanding of orchid evolution.</title>
        <authorList>
            <person name="Zhang Y."/>
            <person name="Zhang G.Q."/>
            <person name="Zhang D."/>
            <person name="Liu X.D."/>
            <person name="Xu X.Y."/>
            <person name="Sun W.H."/>
            <person name="Yu X."/>
            <person name="Zhu X."/>
            <person name="Wang Z.W."/>
            <person name="Zhao X."/>
            <person name="Zhong W.Y."/>
            <person name="Chen H."/>
            <person name="Yin W.L."/>
            <person name="Huang T."/>
            <person name="Niu S.C."/>
            <person name="Liu Z.J."/>
        </authorList>
    </citation>
    <scope>NUCLEOTIDE SEQUENCE [LARGE SCALE GENOMIC DNA]</scope>
    <source>
        <strain evidence="1">Lindl</strain>
    </source>
</reference>
<sequence length="72" mass="8398">MLLWIIEEEVEALAAPFEFAFIKNGNFSVTPLGPYHVIIMLANNLDYNRVFGHPSYYVNSYYMKLSKWPPLL</sequence>
<evidence type="ECO:0000313" key="2">
    <source>
        <dbReference type="Proteomes" id="UP000775213"/>
    </source>
</evidence>
<dbReference type="EMBL" id="JAGFBR010000006">
    <property type="protein sequence ID" value="KAH0465700.1"/>
    <property type="molecule type" value="Genomic_DNA"/>
</dbReference>
<gene>
    <name evidence="1" type="ORF">IEQ34_005803</name>
</gene>